<proteinExistence type="inferred from homology"/>
<feature type="coiled-coil region" evidence="2">
    <location>
        <begin position="26"/>
        <end position="158"/>
    </location>
</feature>
<comment type="caution">
    <text evidence="3">The sequence shown here is derived from an EMBL/GenBank/DDBJ whole genome shotgun (WGS) entry which is preliminary data.</text>
</comment>
<evidence type="ECO:0000256" key="1">
    <source>
        <dbReference type="ARBA" id="ARBA00043985"/>
    </source>
</evidence>
<dbReference type="Proteomes" id="UP001210231">
    <property type="component" value="Unassembled WGS sequence"/>
</dbReference>
<comment type="similarity">
    <text evidence="1">Belongs to the PspA/Vipp/IM30 family.</text>
</comment>
<gene>
    <name evidence="3" type="ORF">O3P16_15225</name>
</gene>
<accession>A0ABT4UPA0</accession>
<keyword evidence="4" id="KW-1185">Reference proteome</keyword>
<dbReference type="PANTHER" id="PTHR31088:SF6">
    <property type="entry name" value="PHAGE SHOCK PROTEIN A"/>
    <property type="match status" value="1"/>
</dbReference>
<keyword evidence="2" id="KW-0175">Coiled coil</keyword>
<dbReference type="Pfam" id="PF04012">
    <property type="entry name" value="PspA_IM30"/>
    <property type="match status" value="1"/>
</dbReference>
<dbReference type="PANTHER" id="PTHR31088">
    <property type="entry name" value="MEMBRANE-ASSOCIATED PROTEIN VIPP1, CHLOROPLASTIC"/>
    <property type="match status" value="1"/>
</dbReference>
<organism evidence="3 4">
    <name type="scientific">Polluticaenibacter yanchengensis</name>
    <dbReference type="NCBI Taxonomy" id="3014562"/>
    <lineage>
        <taxon>Bacteria</taxon>
        <taxon>Pseudomonadati</taxon>
        <taxon>Bacteroidota</taxon>
        <taxon>Chitinophagia</taxon>
        <taxon>Chitinophagales</taxon>
        <taxon>Chitinophagaceae</taxon>
        <taxon>Polluticaenibacter</taxon>
    </lineage>
</organism>
<evidence type="ECO:0000313" key="3">
    <source>
        <dbReference type="EMBL" id="MDA3616167.1"/>
    </source>
</evidence>
<protein>
    <submittedName>
        <fullName evidence="3">PspA/IM30 family protein</fullName>
    </submittedName>
</protein>
<dbReference type="InterPro" id="IPR007157">
    <property type="entry name" value="PspA_VIPP1"/>
</dbReference>
<reference evidence="3 4" key="1">
    <citation type="submission" date="2022-12" db="EMBL/GenBank/DDBJ databases">
        <title>Chitinophagaceae gen. sp. nov., a new member of the family Chitinophagaceae, isolated from soil in a chemical factory.</title>
        <authorList>
            <person name="Ke Z."/>
        </authorList>
    </citation>
    <scope>NUCLEOTIDE SEQUENCE [LARGE SCALE GENOMIC DNA]</scope>
    <source>
        <strain evidence="3 4">LY-5</strain>
    </source>
</reference>
<evidence type="ECO:0000256" key="2">
    <source>
        <dbReference type="SAM" id="Coils"/>
    </source>
</evidence>
<evidence type="ECO:0000313" key="4">
    <source>
        <dbReference type="Proteomes" id="UP001210231"/>
    </source>
</evidence>
<dbReference type="RefSeq" id="WP_407032497.1">
    <property type="nucleotide sequence ID" value="NZ_JAQGEF010000024.1"/>
</dbReference>
<name>A0ABT4UPA0_9BACT</name>
<sequence>MNILKRLLKIGQAEAHAAVNKMEDPINMSEQAIRDLRGDLEKALEALAQVKALSIRTKNEIEEKTQEAEEYTQKAVLLLKKAQTESLSAEEGDRLAREALIKKEQIHQEVAAAELQKAKVDNDVLKMEGNIATLKQNIQKWENELKTLKARVKVADATKQLNKQMAQLDSHGTVATLERMKDKVLQEEALADAYGDIANSNKSVDDEINKAVNVHASKADNELDLLKKQLGITKDISDNNQ</sequence>
<dbReference type="EMBL" id="JAQGEF010000024">
    <property type="protein sequence ID" value="MDA3616167.1"/>
    <property type="molecule type" value="Genomic_DNA"/>
</dbReference>